<accession>A0A084QCV4</accession>
<dbReference type="InParanoid" id="A0A084QCV4"/>
<dbReference type="HOGENOM" id="CLU_048152_0_0_1"/>
<dbReference type="PANTHER" id="PTHR42080">
    <property type="entry name" value="SRR1 DOMAIN-CONTAINING PROTEIN"/>
    <property type="match status" value="1"/>
</dbReference>
<proteinExistence type="predicted"/>
<gene>
    <name evidence="3" type="ORF">S40285_05595</name>
</gene>
<evidence type="ECO:0000313" key="4">
    <source>
        <dbReference type="Proteomes" id="UP000028524"/>
    </source>
</evidence>
<dbReference type="Pfam" id="PF07985">
    <property type="entry name" value="SRR1"/>
    <property type="match status" value="1"/>
</dbReference>
<keyword evidence="4" id="KW-1185">Reference proteome</keyword>
<reference evidence="3 4" key="1">
    <citation type="journal article" date="2014" name="BMC Genomics">
        <title>Comparative genome sequencing reveals chemotype-specific gene clusters in the toxigenic black mold Stachybotrys.</title>
        <authorList>
            <person name="Semeiks J."/>
            <person name="Borek D."/>
            <person name="Otwinowski Z."/>
            <person name="Grishin N.V."/>
        </authorList>
    </citation>
    <scope>NUCLEOTIDE SEQUENCE [LARGE SCALE GENOMIC DNA]</scope>
    <source>
        <strain evidence="3 4">IBT 40285</strain>
    </source>
</reference>
<evidence type="ECO:0000256" key="1">
    <source>
        <dbReference type="SAM" id="MobiDB-lite"/>
    </source>
</evidence>
<dbReference type="Proteomes" id="UP000028524">
    <property type="component" value="Unassembled WGS sequence"/>
</dbReference>
<feature type="region of interest" description="Disordered" evidence="1">
    <location>
        <begin position="1"/>
        <end position="56"/>
    </location>
</feature>
<protein>
    <recommendedName>
        <fullName evidence="2">SRR1-like domain-containing protein</fullName>
    </recommendedName>
</protein>
<name>A0A084QCV4_STAC4</name>
<evidence type="ECO:0000313" key="3">
    <source>
        <dbReference type="EMBL" id="KFA61789.1"/>
    </source>
</evidence>
<dbReference type="OMA" id="TTSIYWK"/>
<feature type="compositionally biased region" description="Polar residues" evidence="1">
    <location>
        <begin position="1"/>
        <end position="20"/>
    </location>
</feature>
<feature type="region of interest" description="Disordered" evidence="1">
    <location>
        <begin position="264"/>
        <end position="291"/>
    </location>
</feature>
<feature type="domain" description="SRR1-like" evidence="2">
    <location>
        <begin position="91"/>
        <end position="254"/>
    </location>
</feature>
<dbReference type="InterPro" id="IPR012942">
    <property type="entry name" value="SRR1-like"/>
</dbReference>
<evidence type="ECO:0000259" key="2">
    <source>
        <dbReference type="Pfam" id="PF07985"/>
    </source>
</evidence>
<dbReference type="OrthoDB" id="5318346at2759"/>
<dbReference type="EMBL" id="KL660835">
    <property type="protein sequence ID" value="KFA61789.1"/>
    <property type="molecule type" value="Genomic_DNA"/>
</dbReference>
<dbReference type="PANTHER" id="PTHR42080:SF1">
    <property type="entry name" value="SRR1-LIKE DOMAIN-CONTAINING PROTEIN"/>
    <property type="match status" value="1"/>
</dbReference>
<organism evidence="3 4">
    <name type="scientific">Stachybotrys chlorohalonatus (strain IBT 40285)</name>
    <dbReference type="NCBI Taxonomy" id="1283841"/>
    <lineage>
        <taxon>Eukaryota</taxon>
        <taxon>Fungi</taxon>
        <taxon>Dikarya</taxon>
        <taxon>Ascomycota</taxon>
        <taxon>Pezizomycotina</taxon>
        <taxon>Sordariomycetes</taxon>
        <taxon>Hypocreomycetidae</taxon>
        <taxon>Hypocreales</taxon>
        <taxon>Stachybotryaceae</taxon>
        <taxon>Stachybotrys</taxon>
    </lineage>
</organism>
<dbReference type="AlphaFoldDB" id="A0A084QCV4"/>
<sequence length="291" mass="32387">MPNDIDPSSNDAQHAKQNAGWTYVKPKSRRRCTKPTKLSTRELPPQHPQRRSGPLRPLSAIDAEYRKIRSQWEATSCCARLRELVATSAAGVGDVSNAICLGIGTFDPLDGAWEAKRRTFIQLIAFLIIVEELEKSASNKSIKCYFQEPAFTETDILFIQSLDHQVVESPTGFDMVKDRSLLFGVHLYRPVYAAALRRSLPGMFVGTSWDVWDQVNLSQTDDLDNLRLMDRKYSKSIFPQDTSTTAFSSTCIYWRTTAASVNKTITDNPPTASTKETDKSSSTAPLGPSSG</sequence>